<sequence>MKVGKVVGVETTTENGHAHVMRVKMDAFGRYVYTICDGQKECWDGHPRELILLP</sequence>
<proteinExistence type="predicted"/>
<dbReference type="AlphaFoldDB" id="A0A9D4ME85"/>
<gene>
    <name evidence="1" type="ORF">DPMN_038246</name>
</gene>
<keyword evidence="2" id="KW-1185">Reference proteome</keyword>
<organism evidence="1 2">
    <name type="scientific">Dreissena polymorpha</name>
    <name type="common">Zebra mussel</name>
    <name type="synonym">Mytilus polymorpha</name>
    <dbReference type="NCBI Taxonomy" id="45954"/>
    <lineage>
        <taxon>Eukaryota</taxon>
        <taxon>Metazoa</taxon>
        <taxon>Spiralia</taxon>
        <taxon>Lophotrochozoa</taxon>
        <taxon>Mollusca</taxon>
        <taxon>Bivalvia</taxon>
        <taxon>Autobranchia</taxon>
        <taxon>Heteroconchia</taxon>
        <taxon>Euheterodonta</taxon>
        <taxon>Imparidentia</taxon>
        <taxon>Neoheterodontei</taxon>
        <taxon>Myida</taxon>
        <taxon>Dreissenoidea</taxon>
        <taxon>Dreissenidae</taxon>
        <taxon>Dreissena</taxon>
    </lineage>
</organism>
<reference evidence="1" key="1">
    <citation type="journal article" date="2019" name="bioRxiv">
        <title>The Genome of the Zebra Mussel, Dreissena polymorpha: A Resource for Invasive Species Research.</title>
        <authorList>
            <person name="McCartney M.A."/>
            <person name="Auch B."/>
            <person name="Kono T."/>
            <person name="Mallez S."/>
            <person name="Zhang Y."/>
            <person name="Obille A."/>
            <person name="Becker A."/>
            <person name="Abrahante J.E."/>
            <person name="Garbe J."/>
            <person name="Badalamenti J.P."/>
            <person name="Herman A."/>
            <person name="Mangelson H."/>
            <person name="Liachko I."/>
            <person name="Sullivan S."/>
            <person name="Sone E.D."/>
            <person name="Koren S."/>
            <person name="Silverstein K.A.T."/>
            <person name="Beckman K.B."/>
            <person name="Gohl D.M."/>
        </authorList>
    </citation>
    <scope>NUCLEOTIDE SEQUENCE</scope>
    <source>
        <strain evidence="1">Duluth1</strain>
        <tissue evidence="1">Whole animal</tissue>
    </source>
</reference>
<name>A0A9D4ME85_DREPO</name>
<evidence type="ECO:0000313" key="2">
    <source>
        <dbReference type="Proteomes" id="UP000828390"/>
    </source>
</evidence>
<evidence type="ECO:0000313" key="1">
    <source>
        <dbReference type="EMBL" id="KAH3874988.1"/>
    </source>
</evidence>
<comment type="caution">
    <text evidence="1">The sequence shown here is derived from an EMBL/GenBank/DDBJ whole genome shotgun (WGS) entry which is preliminary data.</text>
</comment>
<accession>A0A9D4ME85</accession>
<reference evidence="1" key="2">
    <citation type="submission" date="2020-11" db="EMBL/GenBank/DDBJ databases">
        <authorList>
            <person name="McCartney M.A."/>
            <person name="Auch B."/>
            <person name="Kono T."/>
            <person name="Mallez S."/>
            <person name="Becker A."/>
            <person name="Gohl D.M."/>
            <person name="Silverstein K.A.T."/>
            <person name="Koren S."/>
            <person name="Bechman K.B."/>
            <person name="Herman A."/>
            <person name="Abrahante J.E."/>
            <person name="Garbe J."/>
        </authorList>
    </citation>
    <scope>NUCLEOTIDE SEQUENCE</scope>
    <source>
        <strain evidence="1">Duluth1</strain>
        <tissue evidence="1">Whole animal</tissue>
    </source>
</reference>
<dbReference type="EMBL" id="JAIWYP010000002">
    <property type="protein sequence ID" value="KAH3874988.1"/>
    <property type="molecule type" value="Genomic_DNA"/>
</dbReference>
<dbReference type="Proteomes" id="UP000828390">
    <property type="component" value="Unassembled WGS sequence"/>
</dbReference>
<protein>
    <submittedName>
        <fullName evidence="1">Uncharacterized protein</fullName>
    </submittedName>
</protein>